<organism evidence="8 9">
    <name type="scientific">Blastomonas aquatica</name>
    <dbReference type="NCBI Taxonomy" id="1510276"/>
    <lineage>
        <taxon>Bacteria</taxon>
        <taxon>Pseudomonadati</taxon>
        <taxon>Pseudomonadota</taxon>
        <taxon>Alphaproteobacteria</taxon>
        <taxon>Sphingomonadales</taxon>
        <taxon>Sphingomonadaceae</taxon>
        <taxon>Blastomonas</taxon>
    </lineage>
</organism>
<protein>
    <recommendedName>
        <fullName evidence="6">Iron-sulfur cluster carrier protein</fullName>
    </recommendedName>
</protein>
<evidence type="ECO:0000256" key="3">
    <source>
        <dbReference type="ARBA" id="ARBA00022840"/>
    </source>
</evidence>
<dbReference type="Proteomes" id="UP000614261">
    <property type="component" value="Unassembled WGS sequence"/>
</dbReference>
<dbReference type="InterPro" id="IPR019591">
    <property type="entry name" value="Mrp/NBP35_ATP-bd"/>
</dbReference>
<evidence type="ECO:0000256" key="7">
    <source>
        <dbReference type="SAM" id="MobiDB-lite"/>
    </source>
</evidence>
<keyword evidence="6" id="KW-0378">Hydrolase</keyword>
<comment type="caution">
    <text evidence="8">The sequence shown here is derived from an EMBL/GenBank/DDBJ whole genome shotgun (WGS) entry which is preliminary data.</text>
</comment>
<keyword evidence="9" id="KW-1185">Reference proteome</keyword>
<keyword evidence="2 6" id="KW-0547">Nucleotide-binding</keyword>
<dbReference type="HAMAP" id="MF_02040">
    <property type="entry name" value="Mrp_NBP35"/>
    <property type="match status" value="1"/>
</dbReference>
<keyword evidence="5 6" id="KW-0411">Iron-sulfur</keyword>
<keyword evidence="4 6" id="KW-0408">Iron</keyword>
<evidence type="ECO:0000313" key="8">
    <source>
        <dbReference type="EMBL" id="GGB54307.1"/>
    </source>
</evidence>
<dbReference type="InterPro" id="IPR044304">
    <property type="entry name" value="NUBPL-like"/>
</dbReference>
<proteinExistence type="inferred from homology"/>
<sequence>MAELIEIETAAAAASEGRASGVRLREGGLVSLVLDVAGLDGLARDRMEIALKGAVLALEGVTKVQVAMTAERRPPRLIAIGSGKGGVGKSTFSANLAVAMHRAGRKVGLVDADIYGPSQPRLFDCEDVKPSARGEKLVPVSNDYGVPLLSMGHIVPQGQAIAWRGPMAGKALDQLINAHWGDVTDIIVDLPPGTGDVQLSMLQKHKPAGAVIVSTPQDLALMDAVRAISLFEQGSVPIIGLIENMAGYVCPHCGELSDPFGIGGAEAAAKSMSIPFLGRVPLNMTIRRSSDAGVPPASGEGLISDGFAAIAARISTWIDNRFGAQSSPQSSPPSGTHSGGTG</sequence>
<evidence type="ECO:0000313" key="9">
    <source>
        <dbReference type="Proteomes" id="UP000614261"/>
    </source>
</evidence>
<dbReference type="CDD" id="cd02037">
    <property type="entry name" value="Mrp_NBP35"/>
    <property type="match status" value="1"/>
</dbReference>
<dbReference type="PANTHER" id="PTHR42961">
    <property type="entry name" value="IRON-SULFUR PROTEIN NUBPL"/>
    <property type="match status" value="1"/>
</dbReference>
<dbReference type="Gene3D" id="3.40.50.300">
    <property type="entry name" value="P-loop containing nucleotide triphosphate hydrolases"/>
    <property type="match status" value="1"/>
</dbReference>
<dbReference type="PANTHER" id="PTHR42961:SF2">
    <property type="entry name" value="IRON-SULFUR PROTEIN NUBPL"/>
    <property type="match status" value="1"/>
</dbReference>
<keyword evidence="3 6" id="KW-0067">ATP-binding</keyword>
<feature type="binding site" evidence="6">
    <location>
        <begin position="83"/>
        <end position="90"/>
    </location>
    <ligand>
        <name>ATP</name>
        <dbReference type="ChEBI" id="CHEBI:30616"/>
    </ligand>
</feature>
<feature type="region of interest" description="Disordered" evidence="7">
    <location>
        <begin position="322"/>
        <end position="342"/>
    </location>
</feature>
<evidence type="ECO:0000256" key="5">
    <source>
        <dbReference type="ARBA" id="ARBA00023014"/>
    </source>
</evidence>
<evidence type="ECO:0000256" key="4">
    <source>
        <dbReference type="ARBA" id="ARBA00023004"/>
    </source>
</evidence>
<dbReference type="SUPFAM" id="SSF52540">
    <property type="entry name" value="P-loop containing nucleoside triphosphate hydrolases"/>
    <property type="match status" value="1"/>
</dbReference>
<evidence type="ECO:0000256" key="6">
    <source>
        <dbReference type="HAMAP-Rule" id="MF_02040"/>
    </source>
</evidence>
<gene>
    <name evidence="8" type="ORF">GCM10010833_06230</name>
</gene>
<comment type="subunit">
    <text evidence="6">Homodimer.</text>
</comment>
<evidence type="ECO:0000256" key="1">
    <source>
        <dbReference type="ARBA" id="ARBA00022723"/>
    </source>
</evidence>
<keyword evidence="1 6" id="KW-0479">Metal-binding</keyword>
<reference evidence="9" key="1">
    <citation type="journal article" date="2019" name="Int. J. Syst. Evol. Microbiol.">
        <title>The Global Catalogue of Microorganisms (GCM) 10K type strain sequencing project: providing services to taxonomists for standard genome sequencing and annotation.</title>
        <authorList>
            <consortium name="The Broad Institute Genomics Platform"/>
            <consortium name="The Broad Institute Genome Sequencing Center for Infectious Disease"/>
            <person name="Wu L."/>
            <person name="Ma J."/>
        </authorList>
    </citation>
    <scope>NUCLEOTIDE SEQUENCE [LARGE SCALE GENOMIC DNA]</scope>
    <source>
        <strain evidence="9">CGMCC 1.12851</strain>
    </source>
</reference>
<feature type="compositionally biased region" description="Low complexity" evidence="7">
    <location>
        <begin position="325"/>
        <end position="336"/>
    </location>
</feature>
<dbReference type="RefSeq" id="WP_188512873.1">
    <property type="nucleotide sequence ID" value="NZ_BMGD01000001.1"/>
</dbReference>
<accession>A0ABQ1IYJ1</accession>
<evidence type="ECO:0000256" key="2">
    <source>
        <dbReference type="ARBA" id="ARBA00022741"/>
    </source>
</evidence>
<dbReference type="InterPro" id="IPR033756">
    <property type="entry name" value="YlxH/NBP35"/>
</dbReference>
<dbReference type="InterPro" id="IPR027417">
    <property type="entry name" value="P-loop_NTPase"/>
</dbReference>
<dbReference type="EMBL" id="BMGD01000001">
    <property type="protein sequence ID" value="GGB54307.1"/>
    <property type="molecule type" value="Genomic_DNA"/>
</dbReference>
<dbReference type="Pfam" id="PF10609">
    <property type="entry name" value="ParA"/>
    <property type="match status" value="1"/>
</dbReference>
<comment type="similarity">
    <text evidence="6">Belongs to the Mrp/NBP35 ATP-binding proteins family.</text>
</comment>
<comment type="function">
    <text evidence="6">Binds and transfers iron-sulfur (Fe-S) clusters to target apoproteins. Can hydrolyze ATP.</text>
</comment>
<name>A0ABQ1IYJ1_9SPHN</name>